<dbReference type="RefSeq" id="WP_310856877.1">
    <property type="nucleotide sequence ID" value="NZ_JAVLSD010000007.1"/>
</dbReference>
<dbReference type="Proteomes" id="UP001268610">
    <property type="component" value="Unassembled WGS sequence"/>
</dbReference>
<dbReference type="AlphaFoldDB" id="A0AAJ2LJ05"/>
<reference evidence="1" key="1">
    <citation type="submission" date="2023-04" db="EMBL/GenBank/DDBJ databases">
        <title>Genomic characterization of faba bean (Vicia faba) microsymbionts in Mexican soils.</title>
        <authorList>
            <person name="Rivera Orduna F.N."/>
            <person name="Guevara-Luna J."/>
            <person name="Yan J."/>
            <person name="Arroyo-Herrera I."/>
            <person name="Li Y."/>
            <person name="Vasquez-Murrieta M.S."/>
            <person name="Wang E.T."/>
        </authorList>
    </citation>
    <scope>NUCLEOTIDE SEQUENCE</scope>
    <source>
        <strain evidence="1">CH26</strain>
    </source>
</reference>
<organism evidence="1 2">
    <name type="scientific">Rhizobium hidalgonense</name>
    <dbReference type="NCBI Taxonomy" id="1538159"/>
    <lineage>
        <taxon>Bacteria</taxon>
        <taxon>Pseudomonadati</taxon>
        <taxon>Pseudomonadota</taxon>
        <taxon>Alphaproteobacteria</taxon>
        <taxon>Hyphomicrobiales</taxon>
        <taxon>Rhizobiaceae</taxon>
        <taxon>Rhizobium/Agrobacterium group</taxon>
        <taxon>Rhizobium</taxon>
    </lineage>
</organism>
<dbReference type="EMBL" id="JAVLSF010000004">
    <property type="protein sequence ID" value="MDR9772742.1"/>
    <property type="molecule type" value="Genomic_DNA"/>
</dbReference>
<evidence type="ECO:0000313" key="1">
    <source>
        <dbReference type="EMBL" id="MDR9772742.1"/>
    </source>
</evidence>
<accession>A0AAJ2LJ05</accession>
<gene>
    <name evidence="1" type="ORF">RJJ65_08740</name>
</gene>
<protein>
    <submittedName>
        <fullName evidence="1">Uncharacterized protein</fullName>
    </submittedName>
</protein>
<name>A0AAJ2LJ05_9HYPH</name>
<proteinExistence type="predicted"/>
<sequence length="95" mass="10557">MIGIANDLLRYLDSAVKIFCNGYNFGKWHFFKEISDTVSNHYAIDFAPNAVLRAVASPKFDFASYANTLVVELTTKAPELPPLFPAFKPSERLGG</sequence>
<evidence type="ECO:0000313" key="2">
    <source>
        <dbReference type="Proteomes" id="UP001268610"/>
    </source>
</evidence>
<comment type="caution">
    <text evidence="1">The sequence shown here is derived from an EMBL/GenBank/DDBJ whole genome shotgun (WGS) entry which is preliminary data.</text>
</comment>